<dbReference type="Pfam" id="PF00005">
    <property type="entry name" value="ABC_tran"/>
    <property type="match status" value="1"/>
</dbReference>
<dbReference type="EMBL" id="WBUI01000003">
    <property type="protein sequence ID" value="KAB2934349.1"/>
    <property type="molecule type" value="Genomic_DNA"/>
</dbReference>
<dbReference type="PANTHER" id="PTHR43204">
    <property type="entry name" value="ABC TRANSPORTER I FAMILY MEMBER 6, CHLOROPLASTIC"/>
    <property type="match status" value="1"/>
</dbReference>
<evidence type="ECO:0000256" key="3">
    <source>
        <dbReference type="ARBA" id="ARBA00022840"/>
    </source>
</evidence>
<dbReference type="InterPro" id="IPR010230">
    <property type="entry name" value="FeS-cluster_ATPase_SufC"/>
</dbReference>
<dbReference type="InterPro" id="IPR003439">
    <property type="entry name" value="ABC_transporter-like_ATP-bd"/>
</dbReference>
<dbReference type="Gene3D" id="3.40.50.300">
    <property type="entry name" value="P-loop containing nucleotide triphosphate hydrolases"/>
    <property type="match status" value="1"/>
</dbReference>
<dbReference type="CDD" id="cd03217">
    <property type="entry name" value="ABC_FeS_Assembly"/>
    <property type="match status" value="1"/>
</dbReference>
<keyword evidence="2" id="KW-0547">Nucleotide-binding</keyword>
<name>A0A833H3X9_9LEPT</name>
<comment type="caution">
    <text evidence="5">The sequence shown here is derived from an EMBL/GenBank/DDBJ whole genome shotgun (WGS) entry which is preliminary data.</text>
</comment>
<dbReference type="AlphaFoldDB" id="A0A833H3X9"/>
<accession>A0A833H3X9</accession>
<dbReference type="PROSITE" id="PS00211">
    <property type="entry name" value="ABC_TRANSPORTER_1"/>
    <property type="match status" value="1"/>
</dbReference>
<organism evidence="5 6">
    <name type="scientific">Leptonema illini</name>
    <dbReference type="NCBI Taxonomy" id="183"/>
    <lineage>
        <taxon>Bacteria</taxon>
        <taxon>Pseudomonadati</taxon>
        <taxon>Spirochaetota</taxon>
        <taxon>Spirochaetia</taxon>
        <taxon>Leptospirales</taxon>
        <taxon>Leptospiraceae</taxon>
        <taxon>Leptonema</taxon>
    </lineage>
</organism>
<protein>
    <submittedName>
        <fullName evidence="5">Fe-S cluster assembly ATPase SufC</fullName>
    </submittedName>
</protein>
<dbReference type="GO" id="GO:0005524">
    <property type="term" value="F:ATP binding"/>
    <property type="evidence" value="ECO:0007669"/>
    <property type="project" value="UniProtKB-KW"/>
</dbReference>
<keyword evidence="3" id="KW-0067">ATP-binding</keyword>
<evidence type="ECO:0000256" key="2">
    <source>
        <dbReference type="ARBA" id="ARBA00022741"/>
    </source>
</evidence>
<sequence length="246" mass="27368">MNLLEIKDLHAEIDGKPILNGVDLVIPAGQSHAVMGPNGSGKSTLSYVLLGHPKYAVTKGDILFKGESIVDKTPDERARLGMFLSLQYPTSIPGVTGLNFLKNVLKNIRGQDVPVREFRKEVNEALTKLDMKTDFMQRYVNDGFSGGEKKRNEILQMSLIQPALAILDEIDSGLDVDALRIIAQNIEAMRSSERSMLLITHYQRLLSYLTIDRIHIFVGGTIRMSGGKELAKQLEESGYERLLQEA</sequence>
<dbReference type="NCBIfam" id="TIGR01978">
    <property type="entry name" value="sufC"/>
    <property type="match status" value="1"/>
</dbReference>
<comment type="similarity">
    <text evidence="1">Belongs to the ABC transporter superfamily. Ycf16 family.</text>
</comment>
<dbReference type="SMART" id="SM00382">
    <property type="entry name" value="AAA"/>
    <property type="match status" value="1"/>
</dbReference>
<dbReference type="InterPro" id="IPR027417">
    <property type="entry name" value="P-loop_NTPase"/>
</dbReference>
<dbReference type="PANTHER" id="PTHR43204:SF1">
    <property type="entry name" value="ABC TRANSPORTER I FAMILY MEMBER 6, CHLOROPLASTIC"/>
    <property type="match status" value="1"/>
</dbReference>
<gene>
    <name evidence="5" type="primary">sufC</name>
    <name evidence="5" type="ORF">F9K24_04805</name>
</gene>
<evidence type="ECO:0000313" key="5">
    <source>
        <dbReference type="EMBL" id="KAB2934349.1"/>
    </source>
</evidence>
<dbReference type="Proteomes" id="UP000460298">
    <property type="component" value="Unassembled WGS sequence"/>
</dbReference>
<reference evidence="5 6" key="1">
    <citation type="submission" date="2019-10" db="EMBL/GenBank/DDBJ databases">
        <title>Extracellular Electron Transfer in a Candidatus Methanoperedens spp. Enrichment Culture.</title>
        <authorList>
            <person name="Berger S."/>
            <person name="Rangel Shaw D."/>
            <person name="Berben T."/>
            <person name="In 'T Zandt M."/>
            <person name="Frank J."/>
            <person name="Reimann J."/>
            <person name="Jetten M.S.M."/>
            <person name="Welte C.U."/>
        </authorList>
    </citation>
    <scope>NUCLEOTIDE SEQUENCE [LARGE SCALE GENOMIC DNA]</scope>
    <source>
        <strain evidence="5">SB12</strain>
    </source>
</reference>
<dbReference type="InterPro" id="IPR017871">
    <property type="entry name" value="ABC_transporter-like_CS"/>
</dbReference>
<feature type="domain" description="ABC transporter" evidence="4">
    <location>
        <begin position="4"/>
        <end position="244"/>
    </location>
</feature>
<evidence type="ECO:0000313" key="6">
    <source>
        <dbReference type="Proteomes" id="UP000460298"/>
    </source>
</evidence>
<dbReference type="SUPFAM" id="SSF52540">
    <property type="entry name" value="P-loop containing nucleoside triphosphate hydrolases"/>
    <property type="match status" value="1"/>
</dbReference>
<dbReference type="GO" id="GO:0016887">
    <property type="term" value="F:ATP hydrolysis activity"/>
    <property type="evidence" value="ECO:0007669"/>
    <property type="project" value="InterPro"/>
</dbReference>
<evidence type="ECO:0000259" key="4">
    <source>
        <dbReference type="PROSITE" id="PS50893"/>
    </source>
</evidence>
<dbReference type="InterPro" id="IPR003593">
    <property type="entry name" value="AAA+_ATPase"/>
</dbReference>
<proteinExistence type="inferred from homology"/>
<dbReference type="PROSITE" id="PS50893">
    <property type="entry name" value="ABC_TRANSPORTER_2"/>
    <property type="match status" value="1"/>
</dbReference>
<evidence type="ECO:0000256" key="1">
    <source>
        <dbReference type="ARBA" id="ARBA00006216"/>
    </source>
</evidence>